<feature type="compositionally biased region" description="Basic and acidic residues" evidence="1">
    <location>
        <begin position="152"/>
        <end position="168"/>
    </location>
</feature>
<gene>
    <name evidence="2" type="ORF">PVAP13_7NG096100</name>
</gene>
<name>A0A8T0PPS6_PANVG</name>
<proteinExistence type="predicted"/>
<evidence type="ECO:0000313" key="3">
    <source>
        <dbReference type="Proteomes" id="UP000823388"/>
    </source>
</evidence>
<keyword evidence="3" id="KW-1185">Reference proteome</keyword>
<sequence>MNLPFPLSLSLLLPRHSRFFPRSCLRRHHPPPSPLHHSSPSHLLAPSYNGKAGQAARLSSAPAGRANVLVTLPAMAPHGHPPSLPGALPACASSAPFLPTARSPAMAARPSPLPAPSLSPVAGHDMTAHGEAGALLPPNAAVARAGHCSRRRAPDRDPTGRPRQDGARRGWRPPPSKRGSGTGKSSTRRKNHFRASGTIMVPRTWTNICHEIKESCVCLFKVVTRKYMLILQAAISI</sequence>
<protein>
    <submittedName>
        <fullName evidence="2">Uncharacterized protein</fullName>
    </submittedName>
</protein>
<feature type="region of interest" description="Disordered" evidence="1">
    <location>
        <begin position="30"/>
        <end position="60"/>
    </location>
</feature>
<comment type="caution">
    <text evidence="2">The sequence shown here is derived from an EMBL/GenBank/DDBJ whole genome shotgun (WGS) entry which is preliminary data.</text>
</comment>
<feature type="compositionally biased region" description="Low complexity" evidence="1">
    <location>
        <begin position="35"/>
        <end position="47"/>
    </location>
</feature>
<accession>A0A8T0PPS6</accession>
<evidence type="ECO:0000256" key="1">
    <source>
        <dbReference type="SAM" id="MobiDB-lite"/>
    </source>
</evidence>
<feature type="region of interest" description="Disordered" evidence="1">
    <location>
        <begin position="142"/>
        <end position="195"/>
    </location>
</feature>
<organism evidence="2 3">
    <name type="scientific">Panicum virgatum</name>
    <name type="common">Blackwell switchgrass</name>
    <dbReference type="NCBI Taxonomy" id="38727"/>
    <lineage>
        <taxon>Eukaryota</taxon>
        <taxon>Viridiplantae</taxon>
        <taxon>Streptophyta</taxon>
        <taxon>Embryophyta</taxon>
        <taxon>Tracheophyta</taxon>
        <taxon>Spermatophyta</taxon>
        <taxon>Magnoliopsida</taxon>
        <taxon>Liliopsida</taxon>
        <taxon>Poales</taxon>
        <taxon>Poaceae</taxon>
        <taxon>PACMAD clade</taxon>
        <taxon>Panicoideae</taxon>
        <taxon>Panicodae</taxon>
        <taxon>Paniceae</taxon>
        <taxon>Panicinae</taxon>
        <taxon>Panicum</taxon>
        <taxon>Panicum sect. Hiantes</taxon>
    </lineage>
</organism>
<reference evidence="2 3" key="1">
    <citation type="submission" date="2020-05" db="EMBL/GenBank/DDBJ databases">
        <title>WGS assembly of Panicum virgatum.</title>
        <authorList>
            <person name="Lovell J.T."/>
            <person name="Jenkins J."/>
            <person name="Shu S."/>
            <person name="Juenger T.E."/>
            <person name="Schmutz J."/>
        </authorList>
    </citation>
    <scope>NUCLEOTIDE SEQUENCE [LARGE SCALE GENOMIC DNA]</scope>
    <source>
        <strain evidence="3">cv. AP13</strain>
    </source>
</reference>
<dbReference type="EMBL" id="CM029050">
    <property type="protein sequence ID" value="KAG2564331.1"/>
    <property type="molecule type" value="Genomic_DNA"/>
</dbReference>
<evidence type="ECO:0000313" key="2">
    <source>
        <dbReference type="EMBL" id="KAG2564331.1"/>
    </source>
</evidence>
<dbReference type="Proteomes" id="UP000823388">
    <property type="component" value="Chromosome 7N"/>
</dbReference>
<dbReference type="AlphaFoldDB" id="A0A8T0PPS6"/>